<comment type="caution">
    <text evidence="11">The sequence shown here is derived from an EMBL/GenBank/DDBJ whole genome shotgun (WGS) entry which is preliminary data.</text>
</comment>
<accession>A0A318T5L2</accession>
<keyword evidence="5 11" id="KW-0067">ATP-binding</keyword>
<gene>
    <name evidence="11" type="ORF">DFP88_1036</name>
</gene>
<evidence type="ECO:0000256" key="5">
    <source>
        <dbReference type="ARBA" id="ARBA00022840"/>
    </source>
</evidence>
<dbReference type="Gene3D" id="3.40.50.300">
    <property type="entry name" value="P-loop containing nucleotide triphosphate hydrolases"/>
    <property type="match status" value="1"/>
</dbReference>
<dbReference type="FunFam" id="3.40.50.300:FF:000287">
    <property type="entry name" value="Multidrug ABC transporter ATP-binding protein"/>
    <property type="match status" value="1"/>
</dbReference>
<organism evidence="11 12">
    <name type="scientific">Pseudoroseicyclus aestuarii</name>
    <dbReference type="NCBI Taxonomy" id="1795041"/>
    <lineage>
        <taxon>Bacteria</taxon>
        <taxon>Pseudomonadati</taxon>
        <taxon>Pseudomonadota</taxon>
        <taxon>Alphaproteobacteria</taxon>
        <taxon>Rhodobacterales</taxon>
        <taxon>Paracoccaceae</taxon>
        <taxon>Pseudoroseicyclus</taxon>
    </lineage>
</organism>
<dbReference type="GO" id="GO:0140359">
    <property type="term" value="F:ABC-type transporter activity"/>
    <property type="evidence" value="ECO:0007669"/>
    <property type="project" value="InterPro"/>
</dbReference>
<dbReference type="InterPro" id="IPR003593">
    <property type="entry name" value="AAA+_ATPase"/>
</dbReference>
<feature type="transmembrane region" description="Helical" evidence="8">
    <location>
        <begin position="206"/>
        <end position="224"/>
    </location>
</feature>
<dbReference type="GO" id="GO:0005524">
    <property type="term" value="F:ATP binding"/>
    <property type="evidence" value="ECO:0007669"/>
    <property type="project" value="UniProtKB-KW"/>
</dbReference>
<dbReference type="SUPFAM" id="SSF52540">
    <property type="entry name" value="P-loop containing nucleoside triphosphate hydrolases"/>
    <property type="match status" value="1"/>
</dbReference>
<evidence type="ECO:0000256" key="2">
    <source>
        <dbReference type="ARBA" id="ARBA00022448"/>
    </source>
</evidence>
<dbReference type="EMBL" id="QJTE01000003">
    <property type="protein sequence ID" value="PYE83648.1"/>
    <property type="molecule type" value="Genomic_DNA"/>
</dbReference>
<reference evidence="11 12" key="1">
    <citation type="submission" date="2018-06" db="EMBL/GenBank/DDBJ databases">
        <title>Genomic Encyclopedia of Type Strains, Phase III (KMG-III): the genomes of soil and plant-associated and newly described type strains.</title>
        <authorList>
            <person name="Whitman W."/>
        </authorList>
    </citation>
    <scope>NUCLEOTIDE SEQUENCE [LARGE SCALE GENOMIC DNA]</scope>
    <source>
        <strain evidence="11 12">CECT 9025</strain>
    </source>
</reference>
<dbReference type="Proteomes" id="UP000248311">
    <property type="component" value="Unassembled WGS sequence"/>
</dbReference>
<feature type="transmembrane region" description="Helical" evidence="8">
    <location>
        <begin position="287"/>
        <end position="305"/>
    </location>
</feature>
<proteinExistence type="predicted"/>
<dbReference type="InterPro" id="IPR011527">
    <property type="entry name" value="ABC1_TM_dom"/>
</dbReference>
<feature type="transmembrane region" description="Helical" evidence="8">
    <location>
        <begin position="311"/>
        <end position="328"/>
    </location>
</feature>
<dbReference type="InterPro" id="IPR036640">
    <property type="entry name" value="ABC1_TM_sf"/>
</dbReference>
<keyword evidence="2" id="KW-0813">Transport</keyword>
<dbReference type="InterPro" id="IPR039421">
    <property type="entry name" value="Type_1_exporter"/>
</dbReference>
<evidence type="ECO:0000256" key="1">
    <source>
        <dbReference type="ARBA" id="ARBA00004651"/>
    </source>
</evidence>
<dbReference type="PANTHER" id="PTHR24221">
    <property type="entry name" value="ATP-BINDING CASSETTE SUB-FAMILY B"/>
    <property type="match status" value="1"/>
</dbReference>
<evidence type="ECO:0000256" key="3">
    <source>
        <dbReference type="ARBA" id="ARBA00022692"/>
    </source>
</evidence>
<dbReference type="SUPFAM" id="SSF90123">
    <property type="entry name" value="ABC transporter transmembrane region"/>
    <property type="match status" value="1"/>
</dbReference>
<evidence type="ECO:0000256" key="6">
    <source>
        <dbReference type="ARBA" id="ARBA00022989"/>
    </source>
</evidence>
<keyword evidence="6 8" id="KW-1133">Transmembrane helix</keyword>
<dbReference type="RefSeq" id="WP_110814224.1">
    <property type="nucleotide sequence ID" value="NZ_QJTE01000003.1"/>
</dbReference>
<feature type="transmembrane region" description="Helical" evidence="8">
    <location>
        <begin position="57"/>
        <end position="82"/>
    </location>
</feature>
<feature type="transmembrane region" description="Helical" evidence="8">
    <location>
        <begin position="181"/>
        <end position="200"/>
    </location>
</feature>
<feature type="domain" description="ABC transmembrane type-1" evidence="10">
    <location>
        <begin position="58"/>
        <end position="347"/>
    </location>
</feature>
<dbReference type="GO" id="GO:0005886">
    <property type="term" value="C:plasma membrane"/>
    <property type="evidence" value="ECO:0007669"/>
    <property type="project" value="UniProtKB-SubCell"/>
</dbReference>
<keyword evidence="7 8" id="KW-0472">Membrane</keyword>
<evidence type="ECO:0000313" key="12">
    <source>
        <dbReference type="Proteomes" id="UP000248311"/>
    </source>
</evidence>
<dbReference type="PROSITE" id="PS50893">
    <property type="entry name" value="ABC_TRANSPORTER_2"/>
    <property type="match status" value="1"/>
</dbReference>
<dbReference type="InterPro" id="IPR003439">
    <property type="entry name" value="ABC_transporter-like_ATP-bd"/>
</dbReference>
<dbReference type="CDD" id="cd18545">
    <property type="entry name" value="ABC_6TM_YknV_like"/>
    <property type="match status" value="1"/>
</dbReference>
<feature type="domain" description="ABC transporter" evidence="9">
    <location>
        <begin position="382"/>
        <end position="616"/>
    </location>
</feature>
<dbReference type="PROSITE" id="PS50929">
    <property type="entry name" value="ABC_TM1F"/>
    <property type="match status" value="1"/>
</dbReference>
<evidence type="ECO:0000259" key="10">
    <source>
        <dbReference type="PROSITE" id="PS50929"/>
    </source>
</evidence>
<dbReference type="InterPro" id="IPR017871">
    <property type="entry name" value="ABC_transporter-like_CS"/>
</dbReference>
<dbReference type="Pfam" id="PF00005">
    <property type="entry name" value="ABC_tran"/>
    <property type="match status" value="1"/>
</dbReference>
<keyword evidence="4" id="KW-0547">Nucleotide-binding</keyword>
<name>A0A318T5L2_9RHOB</name>
<dbReference type="PANTHER" id="PTHR24221:SF654">
    <property type="entry name" value="ATP-BINDING CASSETTE SUB-FAMILY B MEMBER 6"/>
    <property type="match status" value="1"/>
</dbReference>
<dbReference type="Gene3D" id="1.20.1560.10">
    <property type="entry name" value="ABC transporter type 1, transmembrane domain"/>
    <property type="match status" value="1"/>
</dbReference>
<protein>
    <submittedName>
        <fullName evidence="11">ATP-binding cassette subfamily B protein</fullName>
    </submittedName>
</protein>
<dbReference type="GO" id="GO:0016887">
    <property type="term" value="F:ATP hydrolysis activity"/>
    <property type="evidence" value="ECO:0007669"/>
    <property type="project" value="InterPro"/>
</dbReference>
<dbReference type="CDD" id="cd03254">
    <property type="entry name" value="ABCC_Glucan_exporter_like"/>
    <property type="match status" value="1"/>
</dbReference>
<keyword evidence="3 8" id="KW-0812">Transmembrane</keyword>
<dbReference type="Pfam" id="PF00664">
    <property type="entry name" value="ABC_membrane"/>
    <property type="match status" value="1"/>
</dbReference>
<dbReference type="AlphaFoldDB" id="A0A318T5L2"/>
<evidence type="ECO:0000313" key="11">
    <source>
        <dbReference type="EMBL" id="PYE83648.1"/>
    </source>
</evidence>
<dbReference type="InterPro" id="IPR027417">
    <property type="entry name" value="P-loop_NTPase"/>
</dbReference>
<dbReference type="SMART" id="SM00382">
    <property type="entry name" value="AAA"/>
    <property type="match status" value="1"/>
</dbReference>
<comment type="subcellular location">
    <subcellularLocation>
        <location evidence="1">Cell membrane</location>
        <topology evidence="1">Multi-pass membrane protein</topology>
    </subcellularLocation>
</comment>
<evidence type="ECO:0000259" key="9">
    <source>
        <dbReference type="PROSITE" id="PS50893"/>
    </source>
</evidence>
<evidence type="ECO:0000256" key="7">
    <source>
        <dbReference type="ARBA" id="ARBA00023136"/>
    </source>
</evidence>
<sequence length="637" mass="69336">MSPTRTGEPRDPHLDGRPRLRAVVGSDRIEEEIFGRAFDGKVIRRIWDFVSPYRRQLVISVASVVVFTLCQLVIPLIIRWAIDHGMGGAGGDVGTGIDMGVLGLACAGFALVVAVNYGASYLQEAVTGRMAENVLFDIRRRMFSHLQRVSLSFMDKTEVGRLMSRLQGDVNSMQEFLETSVLSVGDMLLLVGIVVVMLALDWQLGLLVLCVLPVLFFVRVLWLSKARAAFMAAHEANSVTNGALAEAIHGVRAVQGMDRGPLNATLYKELADANYTAHIRASRLAQVMVPIVDTLTGIAMALVIVAGGQRVLGGTLDVGVMVAFLFYIQRFFDPIRSLTMQYSVMQRAMASGHRLTEVLDVDVDVEDAPDATPLTDADDGSVEFRDVSFGYNPAHPVLKNVSFRVNSGETVALVGPTGSGKSSSMSLIHRFYDVQEGAVLVGGRDVRDVTQDSLGQHIAMVLQEPYLFTGTVMENIRYSTHGASDEAVIEATKAVGAHDFVMALPQGYQSMLDERGSNLSLGQRQLLSFARALVADAKILVLDEATANIDSYTEMQIQKALQTLLKGRTGLVIAHRLATIRNADRIIVLQNGVKIEEGNHDQLMALGGLYSRLYDMNYGSFDDLPEAVTEADRAAAT</sequence>
<evidence type="ECO:0000256" key="8">
    <source>
        <dbReference type="SAM" id="Phobius"/>
    </source>
</evidence>
<feature type="transmembrane region" description="Helical" evidence="8">
    <location>
        <begin position="102"/>
        <end position="122"/>
    </location>
</feature>
<evidence type="ECO:0000256" key="4">
    <source>
        <dbReference type="ARBA" id="ARBA00022741"/>
    </source>
</evidence>
<keyword evidence="12" id="KW-1185">Reference proteome</keyword>
<dbReference type="OrthoDB" id="9808328at2"/>
<dbReference type="PROSITE" id="PS00211">
    <property type="entry name" value="ABC_TRANSPORTER_1"/>
    <property type="match status" value="1"/>
</dbReference>